<dbReference type="Pfam" id="PF00669">
    <property type="entry name" value="Flagellin_N"/>
    <property type="match status" value="1"/>
</dbReference>
<keyword evidence="6" id="KW-0969">Cilium</keyword>
<protein>
    <recommendedName>
        <fullName evidence="3">Flagellin</fullName>
    </recommendedName>
</protein>
<evidence type="ECO:0000259" key="4">
    <source>
        <dbReference type="Pfam" id="PF00669"/>
    </source>
</evidence>
<comment type="subcellular location">
    <subcellularLocation>
        <location evidence="3">Secreted</location>
    </subcellularLocation>
    <subcellularLocation>
        <location evidence="3">Bacterial flagellum</location>
    </subcellularLocation>
</comment>
<dbReference type="AlphaFoldDB" id="A0A2P7SE04"/>
<keyword evidence="6" id="KW-0282">Flagellum</keyword>
<dbReference type="OrthoDB" id="8004955at2"/>
<evidence type="ECO:0000256" key="1">
    <source>
        <dbReference type="ARBA" id="ARBA00005709"/>
    </source>
</evidence>
<evidence type="ECO:0000259" key="5">
    <source>
        <dbReference type="Pfam" id="PF00700"/>
    </source>
</evidence>
<evidence type="ECO:0000256" key="3">
    <source>
        <dbReference type="RuleBase" id="RU362073"/>
    </source>
</evidence>
<keyword evidence="6" id="KW-0966">Cell projection</keyword>
<keyword evidence="3" id="KW-0964">Secreted</keyword>
<organism evidence="6 7">
    <name type="scientific">Pseudaminobacter soli</name>
    <name type="common">ex Li et al. 2025</name>
    <dbReference type="NCBI Taxonomy" id="1295366"/>
    <lineage>
        <taxon>Bacteria</taxon>
        <taxon>Pseudomonadati</taxon>
        <taxon>Pseudomonadota</taxon>
        <taxon>Alphaproteobacteria</taxon>
        <taxon>Hyphomicrobiales</taxon>
        <taxon>Phyllobacteriaceae</taxon>
        <taxon>Pseudaminobacter</taxon>
    </lineage>
</organism>
<feature type="domain" description="Flagellin C-terminal" evidence="5">
    <location>
        <begin position="266"/>
        <end position="347"/>
    </location>
</feature>
<sequence length="348" mass="36767">MKASSVSTAAISEAMRYSLMKTQASLVNAQKEQSTGFYADKGLVLGARSSQSVTFNRELERMKGIIDSNATASTRLSGTQAAISGIEDAAKTFLSALTIPATSDSSASTTQKIAKETLATMATLLNSSANGEYLFAGINTDVKPIGDFSDPSSAGVTAFESAFVAHFGFSTSDPAAASITATDMDDFITNVVEPQFLGGGWSNWSNASDQAISSRISLSETTDTSVSANNSGVQKLAMAGVMMEQLLGGNLNEDVRRSLTQRAFAIVSDAVIDFGNLRSTTGLLEKRVSDASDQLELQTGVIEKHILKTEGVDAYEAATRVSDLLSHIETAYSITARIQQLSLLKFLS</sequence>
<keyword evidence="7" id="KW-1185">Reference proteome</keyword>
<name>A0A2P7SE04_9HYPH</name>
<comment type="caution">
    <text evidence="6">The sequence shown here is derived from an EMBL/GenBank/DDBJ whole genome shotgun (WGS) entry which is preliminary data.</text>
</comment>
<gene>
    <name evidence="6" type="ORF">C7I85_11700</name>
</gene>
<dbReference type="EMBL" id="PXYL01000005">
    <property type="protein sequence ID" value="PSJ60703.1"/>
    <property type="molecule type" value="Genomic_DNA"/>
</dbReference>
<dbReference type="InterPro" id="IPR046358">
    <property type="entry name" value="Flagellin_C"/>
</dbReference>
<dbReference type="GO" id="GO:0005198">
    <property type="term" value="F:structural molecule activity"/>
    <property type="evidence" value="ECO:0007669"/>
    <property type="project" value="UniProtKB-UniRule"/>
</dbReference>
<keyword evidence="2 3" id="KW-0975">Bacterial flagellum</keyword>
<reference evidence="6 7" key="1">
    <citation type="submission" date="2018-03" db="EMBL/GenBank/DDBJ databases">
        <title>The draft genome of Mesorhizobium soli JCM 19897.</title>
        <authorList>
            <person name="Li L."/>
            <person name="Liu L."/>
            <person name="Liang L."/>
            <person name="Wang T."/>
            <person name="Zhang X."/>
        </authorList>
    </citation>
    <scope>NUCLEOTIDE SEQUENCE [LARGE SCALE GENOMIC DNA]</scope>
    <source>
        <strain evidence="6 7">JCM 19897</strain>
    </source>
</reference>
<evidence type="ECO:0000313" key="7">
    <source>
        <dbReference type="Proteomes" id="UP000240653"/>
    </source>
</evidence>
<evidence type="ECO:0000313" key="6">
    <source>
        <dbReference type="EMBL" id="PSJ60703.1"/>
    </source>
</evidence>
<evidence type="ECO:0000256" key="2">
    <source>
        <dbReference type="ARBA" id="ARBA00023143"/>
    </source>
</evidence>
<dbReference type="NCBIfam" id="NF004669">
    <property type="entry name" value="PRK06008.1"/>
    <property type="match status" value="1"/>
</dbReference>
<dbReference type="SUPFAM" id="SSF64518">
    <property type="entry name" value="Phase 1 flagellin"/>
    <property type="match status" value="1"/>
</dbReference>
<dbReference type="GO" id="GO:0005576">
    <property type="term" value="C:extracellular region"/>
    <property type="evidence" value="ECO:0007669"/>
    <property type="project" value="UniProtKB-SubCell"/>
</dbReference>
<accession>A0A2P7SE04</accession>
<dbReference type="Proteomes" id="UP000240653">
    <property type="component" value="Unassembled WGS sequence"/>
</dbReference>
<dbReference type="GO" id="GO:0009288">
    <property type="term" value="C:bacterial-type flagellum"/>
    <property type="evidence" value="ECO:0007669"/>
    <property type="project" value="UniProtKB-SubCell"/>
</dbReference>
<dbReference type="InterPro" id="IPR001029">
    <property type="entry name" value="Flagellin_N"/>
</dbReference>
<comment type="similarity">
    <text evidence="1 3">Belongs to the bacterial flagellin family.</text>
</comment>
<dbReference type="RefSeq" id="WP_106724169.1">
    <property type="nucleotide sequence ID" value="NZ_PXYL01000005.1"/>
</dbReference>
<dbReference type="Pfam" id="PF00700">
    <property type="entry name" value="Flagellin_C"/>
    <property type="match status" value="1"/>
</dbReference>
<proteinExistence type="inferred from homology"/>
<feature type="domain" description="Flagellin N-terminal" evidence="4">
    <location>
        <begin position="6"/>
        <end position="140"/>
    </location>
</feature>
<comment type="function">
    <text evidence="3">Flagellin is the subunit protein which polymerizes to form the filaments of bacterial flagella.</text>
</comment>